<feature type="transmembrane region" description="Helical" evidence="9">
    <location>
        <begin position="333"/>
        <end position="355"/>
    </location>
</feature>
<evidence type="ECO:0000256" key="2">
    <source>
        <dbReference type="ARBA" id="ARBA00008685"/>
    </source>
</evidence>
<evidence type="ECO:0000259" key="11">
    <source>
        <dbReference type="Pfam" id="PF00060"/>
    </source>
</evidence>
<evidence type="ECO:0000313" key="13">
    <source>
        <dbReference type="EMBL" id="CAG9094098.1"/>
    </source>
</evidence>
<evidence type="ECO:0000259" key="12">
    <source>
        <dbReference type="Pfam" id="PF24576"/>
    </source>
</evidence>
<evidence type="ECO:0000313" key="14">
    <source>
        <dbReference type="Proteomes" id="UP000653454"/>
    </source>
</evidence>
<feature type="domain" description="Ionotropic glutamate receptor C-terminal" evidence="11">
    <location>
        <begin position="333"/>
        <end position="453"/>
    </location>
</feature>
<dbReference type="InterPro" id="IPR057074">
    <property type="entry name" value="IR75A_N"/>
</dbReference>
<sequence>MMWFKCSNLVFLLLFSSLQISFGLTDEEIKLNFIRDVLKYYYRPSVVIASVCWDSKLKMNLTKSLGNLEKSIFIKFYDEETLFTRLLPEHHVVFLVDASCNSTKYILEKANNNTKFRRPFHWFILNKDGGETIPTEIEALDLLPDAEVAIVNRIRNNSYVLYLVYKISSKSIWRTEYYGEWSLYTGFHRATTLGTSTAMRRRDLERYVMPIAYVITNPDSINHFVDRGDGEIDTLSKVNYHTTNNILYFMNARRRFKITNTWGYEVNGTWTGLTGFMVRKEIEFGGTPLFLTAERISVIDYLACPTLTLSKFVFKQPNLSYGNNLFLLSFQTAVWYSSLLLVCVFFLVLFVVAFCEWNEKGADYLERQKDASILRAKMADVVILVLGAACQQGSSVELRGFSGRFVIFVLFLALMFLYTSYSANIVALLQSSSSQIQTLEDLLNSRMKCGCHDTVYNRHYFSTATEPVRKAIYQKKVAPAGSKPQFLSMEEGVKNMQKGLYAFHMETGVGYKFVAKFFLESEKCGLKEIQYLQAFDPWSASRKHSPYREIFKLA</sequence>
<keyword evidence="3" id="KW-1003">Cell membrane</keyword>
<organism evidence="13 14">
    <name type="scientific">Plutella xylostella</name>
    <name type="common">Diamondback moth</name>
    <name type="synonym">Plutella maculipennis</name>
    <dbReference type="NCBI Taxonomy" id="51655"/>
    <lineage>
        <taxon>Eukaryota</taxon>
        <taxon>Metazoa</taxon>
        <taxon>Ecdysozoa</taxon>
        <taxon>Arthropoda</taxon>
        <taxon>Hexapoda</taxon>
        <taxon>Insecta</taxon>
        <taxon>Pterygota</taxon>
        <taxon>Neoptera</taxon>
        <taxon>Endopterygota</taxon>
        <taxon>Lepidoptera</taxon>
        <taxon>Glossata</taxon>
        <taxon>Ditrysia</taxon>
        <taxon>Yponomeutoidea</taxon>
        <taxon>Plutellidae</taxon>
        <taxon>Plutella</taxon>
    </lineage>
</organism>
<dbReference type="GO" id="GO:0050906">
    <property type="term" value="P:detection of stimulus involved in sensory perception"/>
    <property type="evidence" value="ECO:0007669"/>
    <property type="project" value="UniProtKB-ARBA"/>
</dbReference>
<dbReference type="GO" id="GO:0015276">
    <property type="term" value="F:ligand-gated monoatomic ion channel activity"/>
    <property type="evidence" value="ECO:0007669"/>
    <property type="project" value="InterPro"/>
</dbReference>
<name>A0A8S4DB58_PLUXY</name>
<dbReference type="Pfam" id="PF00060">
    <property type="entry name" value="Lig_chan"/>
    <property type="match status" value="1"/>
</dbReference>
<comment type="subcellular location">
    <subcellularLocation>
        <location evidence="1">Cell membrane</location>
        <topology evidence="1">Multi-pass membrane protein</topology>
    </subcellularLocation>
</comment>
<evidence type="ECO:0000256" key="7">
    <source>
        <dbReference type="ARBA" id="ARBA00023170"/>
    </source>
</evidence>
<dbReference type="SUPFAM" id="SSF53850">
    <property type="entry name" value="Periplasmic binding protein-like II"/>
    <property type="match status" value="1"/>
</dbReference>
<feature type="chain" id="PRO_5035913194" evidence="10">
    <location>
        <begin position="24"/>
        <end position="554"/>
    </location>
</feature>
<keyword evidence="6 9" id="KW-0472">Membrane</keyword>
<dbReference type="Proteomes" id="UP000653454">
    <property type="component" value="Unassembled WGS sequence"/>
</dbReference>
<dbReference type="Gene3D" id="3.40.190.10">
    <property type="entry name" value="Periplasmic binding protein-like II"/>
    <property type="match status" value="2"/>
</dbReference>
<feature type="domain" description="Ionotropic receptor 75a N-terminal" evidence="12">
    <location>
        <begin position="29"/>
        <end position="205"/>
    </location>
</feature>
<accession>A0A8S4DB58</accession>
<feature type="signal peptide" evidence="10">
    <location>
        <begin position="1"/>
        <end position="23"/>
    </location>
</feature>
<evidence type="ECO:0000256" key="4">
    <source>
        <dbReference type="ARBA" id="ARBA00022692"/>
    </source>
</evidence>
<keyword evidence="8" id="KW-0325">Glycoprotein</keyword>
<evidence type="ECO:0000256" key="1">
    <source>
        <dbReference type="ARBA" id="ARBA00004651"/>
    </source>
</evidence>
<keyword evidence="10" id="KW-0732">Signal</keyword>
<keyword evidence="4 9" id="KW-0812">Transmembrane</keyword>
<keyword evidence="14" id="KW-1185">Reference proteome</keyword>
<protein>
    <submittedName>
        <fullName evidence="13">(diamondback moth) hypothetical protein</fullName>
    </submittedName>
</protein>
<evidence type="ECO:0000256" key="8">
    <source>
        <dbReference type="ARBA" id="ARBA00023180"/>
    </source>
</evidence>
<dbReference type="PANTHER" id="PTHR42643">
    <property type="entry name" value="IONOTROPIC RECEPTOR 20A-RELATED"/>
    <property type="match status" value="1"/>
</dbReference>
<gene>
    <name evidence="13" type="ORF">PLXY2_LOCUS1219</name>
</gene>
<proteinExistence type="inferred from homology"/>
<feature type="transmembrane region" description="Helical" evidence="9">
    <location>
        <begin position="406"/>
        <end position="429"/>
    </location>
</feature>
<evidence type="ECO:0000256" key="5">
    <source>
        <dbReference type="ARBA" id="ARBA00022989"/>
    </source>
</evidence>
<dbReference type="GO" id="GO:0005886">
    <property type="term" value="C:plasma membrane"/>
    <property type="evidence" value="ECO:0007669"/>
    <property type="project" value="UniProtKB-SubCell"/>
</dbReference>
<evidence type="ECO:0000256" key="9">
    <source>
        <dbReference type="SAM" id="Phobius"/>
    </source>
</evidence>
<reference evidence="13" key="1">
    <citation type="submission" date="2020-11" db="EMBL/GenBank/DDBJ databases">
        <authorList>
            <person name="Whiteford S."/>
        </authorList>
    </citation>
    <scope>NUCLEOTIDE SEQUENCE</scope>
</reference>
<dbReference type="InterPro" id="IPR001320">
    <property type="entry name" value="Iontro_rcpt_C"/>
</dbReference>
<dbReference type="EMBL" id="CAJHNJ030000003">
    <property type="protein sequence ID" value="CAG9094098.1"/>
    <property type="molecule type" value="Genomic_DNA"/>
</dbReference>
<evidence type="ECO:0000256" key="3">
    <source>
        <dbReference type="ARBA" id="ARBA00022475"/>
    </source>
</evidence>
<comment type="caution">
    <text evidence="13">The sequence shown here is derived from an EMBL/GenBank/DDBJ whole genome shotgun (WGS) entry which is preliminary data.</text>
</comment>
<dbReference type="AlphaFoldDB" id="A0A8S4DB58"/>
<evidence type="ECO:0000256" key="10">
    <source>
        <dbReference type="SAM" id="SignalP"/>
    </source>
</evidence>
<evidence type="ECO:0000256" key="6">
    <source>
        <dbReference type="ARBA" id="ARBA00023136"/>
    </source>
</evidence>
<keyword evidence="5 9" id="KW-1133">Transmembrane helix</keyword>
<comment type="similarity">
    <text evidence="2">Belongs to the glutamate-gated ion channel (TC 1.A.10.1) family.</text>
</comment>
<dbReference type="InterPro" id="IPR052192">
    <property type="entry name" value="Insect_Ionotropic_Sensory_Rcpt"/>
</dbReference>
<keyword evidence="7" id="KW-0675">Receptor</keyword>
<dbReference type="PANTHER" id="PTHR42643:SF33">
    <property type="entry name" value="GLUTAMATE RECEPTOR 2-LIKE PROTEIN"/>
    <property type="match status" value="1"/>
</dbReference>
<dbReference type="Pfam" id="PF24576">
    <property type="entry name" value="IR75A_N"/>
    <property type="match status" value="1"/>
</dbReference>